<dbReference type="InterPro" id="IPR036397">
    <property type="entry name" value="RNaseH_sf"/>
</dbReference>
<evidence type="ECO:0000256" key="7">
    <source>
        <dbReference type="ARBA" id="ARBA00022759"/>
    </source>
</evidence>
<dbReference type="GO" id="GO:0043137">
    <property type="term" value="P:DNA replication, removal of RNA primer"/>
    <property type="evidence" value="ECO:0007669"/>
    <property type="project" value="TreeGrafter"/>
</dbReference>
<dbReference type="CDD" id="cd09277">
    <property type="entry name" value="RNase_HI_bacteria_like"/>
    <property type="match status" value="1"/>
</dbReference>
<evidence type="ECO:0000313" key="13">
    <source>
        <dbReference type="Proteomes" id="UP000284779"/>
    </source>
</evidence>
<dbReference type="Gene3D" id="3.40.970.10">
    <property type="entry name" value="Ribonuclease H1, N-terminal domain"/>
    <property type="match status" value="1"/>
</dbReference>
<dbReference type="InterPro" id="IPR050092">
    <property type="entry name" value="RNase_H"/>
</dbReference>
<sequence>MAKKFYAVKNGKTPGIFETWDECKKSVDGYSGAVFKSFKTKDEALAFLGIESSSNSGIPIDVDGSIASDSSCATAYVDGSYNIATKEFGYGVVMFHNGEELHMSKSFSDAEMASMRNVAGEIFGSMAAMEYAVNHGITNLSIYYDYMGISKWCTGEWKANKKGTIAYRDYYNKIKAKVNVQFEKVKGHSGDKYNDMADMLAKKACGVL</sequence>
<dbReference type="SUPFAM" id="SSF55658">
    <property type="entry name" value="L9 N-domain-like"/>
    <property type="match status" value="1"/>
</dbReference>
<dbReference type="SUPFAM" id="SSF53098">
    <property type="entry name" value="Ribonuclease H-like"/>
    <property type="match status" value="1"/>
</dbReference>
<keyword evidence="8" id="KW-0378">Hydrolase</keyword>
<dbReference type="AlphaFoldDB" id="A0A413RAE9"/>
<dbReference type="Proteomes" id="UP000285740">
    <property type="component" value="Unassembled WGS sequence"/>
</dbReference>
<comment type="caution">
    <text evidence="11">The sequence shown here is derived from an EMBL/GenBank/DDBJ whole genome shotgun (WGS) entry which is preliminary data.</text>
</comment>
<evidence type="ECO:0000256" key="2">
    <source>
        <dbReference type="ARBA" id="ARBA00001946"/>
    </source>
</evidence>
<dbReference type="RefSeq" id="WP_117969816.1">
    <property type="nucleotide sequence ID" value="NZ_CAUBDO010000004.1"/>
</dbReference>
<evidence type="ECO:0000256" key="5">
    <source>
        <dbReference type="ARBA" id="ARBA00022722"/>
    </source>
</evidence>
<evidence type="ECO:0000313" key="12">
    <source>
        <dbReference type="EMBL" id="RHA77393.1"/>
    </source>
</evidence>
<dbReference type="EC" id="3.1.26.4" evidence="4"/>
<feature type="domain" description="RNase H type-1" evidence="10">
    <location>
        <begin position="69"/>
        <end position="206"/>
    </location>
</feature>
<keyword evidence="5" id="KW-0540">Nuclease</keyword>
<dbReference type="InterPro" id="IPR002156">
    <property type="entry name" value="RNaseH_domain"/>
</dbReference>
<dbReference type="EMBL" id="QSFD01000003">
    <property type="protein sequence ID" value="RHA19455.1"/>
    <property type="molecule type" value="Genomic_DNA"/>
</dbReference>
<evidence type="ECO:0000256" key="8">
    <source>
        <dbReference type="ARBA" id="ARBA00022801"/>
    </source>
</evidence>
<evidence type="ECO:0000313" key="14">
    <source>
        <dbReference type="Proteomes" id="UP000285740"/>
    </source>
</evidence>
<name>A0A413RAE9_9FIRM</name>
<keyword evidence="9" id="KW-0460">Magnesium</keyword>
<evidence type="ECO:0000256" key="3">
    <source>
        <dbReference type="ARBA" id="ARBA00005300"/>
    </source>
</evidence>
<dbReference type="PROSITE" id="PS50879">
    <property type="entry name" value="RNASE_H_1"/>
    <property type="match status" value="1"/>
</dbReference>
<accession>A0A413RAE9</accession>
<keyword evidence="6" id="KW-0479">Metal-binding</keyword>
<dbReference type="Pfam" id="PF01693">
    <property type="entry name" value="Cauli_VI"/>
    <property type="match status" value="1"/>
</dbReference>
<dbReference type="GO" id="GO:0003676">
    <property type="term" value="F:nucleic acid binding"/>
    <property type="evidence" value="ECO:0007669"/>
    <property type="project" value="InterPro"/>
</dbReference>
<dbReference type="Proteomes" id="UP000284779">
    <property type="component" value="Unassembled WGS sequence"/>
</dbReference>
<gene>
    <name evidence="12" type="ORF">DW918_09740</name>
    <name evidence="11" type="ORF">DW944_03670</name>
</gene>
<dbReference type="InterPro" id="IPR037056">
    <property type="entry name" value="RNase_H1_N_sf"/>
</dbReference>
<reference evidence="13 14" key="1">
    <citation type="submission" date="2018-08" db="EMBL/GenBank/DDBJ databases">
        <title>A genome reference for cultivated species of the human gut microbiota.</title>
        <authorList>
            <person name="Zou Y."/>
            <person name="Xue W."/>
            <person name="Luo G."/>
        </authorList>
    </citation>
    <scope>NUCLEOTIDE SEQUENCE [LARGE SCALE GENOMIC DNA]</scope>
    <source>
        <strain evidence="12 14">AM42-30</strain>
        <strain evidence="11 13">AM44-11BH</strain>
    </source>
</reference>
<dbReference type="Pfam" id="PF00075">
    <property type="entry name" value="RNase_H"/>
    <property type="match status" value="1"/>
</dbReference>
<dbReference type="InterPro" id="IPR009027">
    <property type="entry name" value="Ribosomal_bL9/RNase_H1_N"/>
</dbReference>
<comment type="catalytic activity">
    <reaction evidence="1">
        <text>Endonucleolytic cleavage to 5'-phosphomonoester.</text>
        <dbReference type="EC" id="3.1.26.4"/>
    </reaction>
</comment>
<evidence type="ECO:0000259" key="10">
    <source>
        <dbReference type="PROSITE" id="PS50879"/>
    </source>
</evidence>
<protein>
    <recommendedName>
        <fullName evidence="4">ribonuclease H</fullName>
        <ecNumber evidence="4">3.1.26.4</ecNumber>
    </recommendedName>
</protein>
<dbReference type="PANTHER" id="PTHR10642:SF26">
    <property type="entry name" value="RIBONUCLEASE H1"/>
    <property type="match status" value="1"/>
</dbReference>
<evidence type="ECO:0000256" key="4">
    <source>
        <dbReference type="ARBA" id="ARBA00012180"/>
    </source>
</evidence>
<keyword evidence="7" id="KW-0255">Endonuclease</keyword>
<evidence type="ECO:0000256" key="1">
    <source>
        <dbReference type="ARBA" id="ARBA00000077"/>
    </source>
</evidence>
<dbReference type="GO" id="GO:0046872">
    <property type="term" value="F:metal ion binding"/>
    <property type="evidence" value="ECO:0007669"/>
    <property type="project" value="UniProtKB-KW"/>
</dbReference>
<keyword evidence="13" id="KW-1185">Reference proteome</keyword>
<comment type="similarity">
    <text evidence="3">Belongs to the RNase H family.</text>
</comment>
<comment type="cofactor">
    <cofactor evidence="2">
        <name>Mg(2+)</name>
        <dbReference type="ChEBI" id="CHEBI:18420"/>
    </cofactor>
</comment>
<dbReference type="FunFam" id="3.40.970.10:FF:000001">
    <property type="entry name" value="Ribonuclease H1"/>
    <property type="match status" value="1"/>
</dbReference>
<dbReference type="Gene3D" id="3.30.420.10">
    <property type="entry name" value="Ribonuclease H-like superfamily/Ribonuclease H"/>
    <property type="match status" value="1"/>
</dbReference>
<evidence type="ECO:0000256" key="9">
    <source>
        <dbReference type="ARBA" id="ARBA00022842"/>
    </source>
</evidence>
<evidence type="ECO:0000256" key="6">
    <source>
        <dbReference type="ARBA" id="ARBA00022723"/>
    </source>
</evidence>
<dbReference type="EMBL" id="QSFV01000042">
    <property type="protein sequence ID" value="RHA77393.1"/>
    <property type="molecule type" value="Genomic_DNA"/>
</dbReference>
<proteinExistence type="inferred from homology"/>
<dbReference type="InterPro" id="IPR011320">
    <property type="entry name" value="RNase_H1_N"/>
</dbReference>
<evidence type="ECO:0000313" key="11">
    <source>
        <dbReference type="EMBL" id="RHA19455.1"/>
    </source>
</evidence>
<dbReference type="PANTHER" id="PTHR10642">
    <property type="entry name" value="RIBONUCLEASE H1"/>
    <property type="match status" value="1"/>
</dbReference>
<organism evidence="11 13">
    <name type="scientific">Eubacterium ventriosum</name>
    <dbReference type="NCBI Taxonomy" id="39496"/>
    <lineage>
        <taxon>Bacteria</taxon>
        <taxon>Bacillati</taxon>
        <taxon>Bacillota</taxon>
        <taxon>Clostridia</taxon>
        <taxon>Eubacteriales</taxon>
        <taxon>Eubacteriaceae</taxon>
        <taxon>Eubacterium</taxon>
    </lineage>
</organism>
<dbReference type="GO" id="GO:0004523">
    <property type="term" value="F:RNA-DNA hybrid ribonuclease activity"/>
    <property type="evidence" value="ECO:0007669"/>
    <property type="project" value="UniProtKB-EC"/>
</dbReference>
<dbReference type="InterPro" id="IPR012337">
    <property type="entry name" value="RNaseH-like_sf"/>
</dbReference>